<evidence type="ECO:0000313" key="9">
    <source>
        <dbReference type="RefSeq" id="XP_018015907.1"/>
    </source>
</evidence>
<dbReference type="GeneID" id="108672702"/>
<comment type="subcellular location">
    <subcellularLocation>
        <location evidence="1">Membrane</location>
        <topology evidence="1">Multi-pass membrane protein</topology>
    </subcellularLocation>
</comment>
<proteinExistence type="predicted"/>
<reference evidence="9" key="4">
    <citation type="submission" date="2025-04" db="UniProtKB">
        <authorList>
            <consortium name="RefSeq"/>
        </authorList>
    </citation>
    <scope>IDENTIFICATION</scope>
    <source>
        <tissue evidence="9">Whole organism</tissue>
    </source>
</reference>
<dbReference type="InterPro" id="IPR003689">
    <property type="entry name" value="ZIP"/>
</dbReference>
<dbReference type="GO" id="GO:0005385">
    <property type="term" value="F:zinc ion transmembrane transporter activity"/>
    <property type="evidence" value="ECO:0007669"/>
    <property type="project" value="TreeGrafter"/>
</dbReference>
<evidence type="ECO:0000256" key="3">
    <source>
        <dbReference type="ARBA" id="ARBA00022989"/>
    </source>
</evidence>
<dbReference type="RefSeq" id="XP_018015907.1">
    <property type="nucleotide sequence ID" value="XM_018160418.2"/>
</dbReference>
<reference evidence="7" key="3">
    <citation type="submission" date="2019-06" db="EMBL/GenBank/DDBJ databases">
        <authorList>
            <person name="Poynton C."/>
            <person name="Hasenbein S."/>
            <person name="Benoit J.B."/>
            <person name="Sepulveda M.S."/>
            <person name="Poelchau M.F."/>
            <person name="Murali S.C."/>
            <person name="Chen S."/>
            <person name="Glastad K.M."/>
            <person name="Werren J.H."/>
            <person name="Vineis J.H."/>
            <person name="Bowen J.L."/>
            <person name="Friedrich M."/>
            <person name="Jones J."/>
            <person name="Robertson H.M."/>
            <person name="Feyereisen R."/>
            <person name="Mechler-Hickson A."/>
            <person name="Mathers N."/>
            <person name="Lee C.E."/>
            <person name="Colbourne J.K."/>
            <person name="Biales A."/>
            <person name="Johnston J.S."/>
            <person name="Wellborn G.A."/>
            <person name="Rosendale A.J."/>
            <person name="Cridge A.G."/>
            <person name="Munoz-Torres M.C."/>
            <person name="Bain P.A."/>
            <person name="Manny A.R."/>
            <person name="Major K.M."/>
            <person name="Lambert F.N."/>
            <person name="Vulpe C.D."/>
            <person name="Tuck P."/>
            <person name="Blalock B.J."/>
            <person name="Lin Y.-Y."/>
            <person name="Smith M.E."/>
            <person name="Ochoa-Acuna H."/>
            <person name="Chen M.-J.M."/>
            <person name="Childers C.P."/>
            <person name="Qu J."/>
            <person name="Dugan S."/>
            <person name="Lee S.L."/>
            <person name="Chao H."/>
            <person name="Dinh H."/>
            <person name="Han Y."/>
            <person name="Doddapaneni H."/>
            <person name="Worley K.C."/>
            <person name="Muzny D.M."/>
            <person name="Gibbs R.A."/>
            <person name="Richards S."/>
        </authorList>
    </citation>
    <scope>NUCLEOTIDE SEQUENCE</scope>
    <source>
        <strain evidence="7">HAZT.00-mixed</strain>
        <tissue evidence="7">Whole organism</tissue>
    </source>
</reference>
<dbReference type="Pfam" id="PF02535">
    <property type="entry name" value="Zip"/>
    <property type="match status" value="1"/>
</dbReference>
<gene>
    <name evidence="9" type="primary">LOC108672702</name>
    <name evidence="7" type="ORF">HAZT_HAZT009268</name>
</gene>
<dbReference type="PANTHER" id="PTHR11040">
    <property type="entry name" value="ZINC/IRON TRANSPORTER"/>
    <property type="match status" value="1"/>
</dbReference>
<dbReference type="PANTHER" id="PTHR11040:SF203">
    <property type="entry name" value="FI18611P1-RELATED"/>
    <property type="match status" value="1"/>
</dbReference>
<feature type="transmembrane region" description="Helical" evidence="6">
    <location>
        <begin position="325"/>
        <end position="350"/>
    </location>
</feature>
<sequence>MDLLATKSLALTIMFFITIVVGLLPIKVRKLLLTVPGSIERSRTILSAFLCFGAGVLFGTTFLHILPEALENVETAQSNDYVPTTSFGLGEFIFCCGFFFMYIVEEIVHAYVHKHSTGHSGHSHEHHLRVYDNQSTCASSGDARGSGAVQAESTSHSDRHELQQPSPCSGRRHTYSMSQSVDGEDAVIVPDHGHVCPDPCSNQGPRPRTSTCVVAADFMVEDTENRKNYALNLMRSIFVIMALSVHGCLEGFSLGVEATNQGVWLMFGALMTHKIAIAFSIGMELLEKEIKTLHYVIYIVIFSVASPVGGMIGAIVYAYSASDSAAGQISIMVLQGMSGGTIMYVIFCEILERERCKNEGRFIRMLTLILGFLLMAVLELVAGEPDDAANTDEGRIKAPSIMFSRFARDER</sequence>
<evidence type="ECO:0000256" key="1">
    <source>
        <dbReference type="ARBA" id="ARBA00004141"/>
    </source>
</evidence>
<dbReference type="Proteomes" id="UP000711488">
    <property type="component" value="Unassembled WGS sequence"/>
</dbReference>
<evidence type="ECO:0000256" key="2">
    <source>
        <dbReference type="ARBA" id="ARBA00022692"/>
    </source>
</evidence>
<dbReference type="OMA" id="FHWTKAS"/>
<dbReference type="AlphaFoldDB" id="A0A6A0H5P5"/>
<evidence type="ECO:0000256" key="6">
    <source>
        <dbReference type="SAM" id="Phobius"/>
    </source>
</evidence>
<organism evidence="7">
    <name type="scientific">Hyalella azteca</name>
    <name type="common">Amphipod</name>
    <dbReference type="NCBI Taxonomy" id="294128"/>
    <lineage>
        <taxon>Eukaryota</taxon>
        <taxon>Metazoa</taxon>
        <taxon>Ecdysozoa</taxon>
        <taxon>Arthropoda</taxon>
        <taxon>Crustacea</taxon>
        <taxon>Multicrustacea</taxon>
        <taxon>Malacostraca</taxon>
        <taxon>Eumalacostraca</taxon>
        <taxon>Peracarida</taxon>
        <taxon>Amphipoda</taxon>
        <taxon>Senticaudata</taxon>
        <taxon>Talitrida</taxon>
        <taxon>Talitroidea</taxon>
        <taxon>Hyalellidae</taxon>
        <taxon>Hyalella</taxon>
    </lineage>
</organism>
<feature type="transmembrane region" description="Helical" evidence="6">
    <location>
        <begin position="45"/>
        <end position="66"/>
    </location>
</feature>
<feature type="transmembrane region" description="Helical" evidence="6">
    <location>
        <begin position="6"/>
        <end position="24"/>
    </location>
</feature>
<dbReference type="EMBL" id="JQDR03006976">
    <property type="protein sequence ID" value="KAA0199331.1"/>
    <property type="molecule type" value="Genomic_DNA"/>
</dbReference>
<feature type="transmembrane region" description="Helical" evidence="6">
    <location>
        <begin position="86"/>
        <end position="104"/>
    </location>
</feature>
<keyword evidence="3 6" id="KW-1133">Transmembrane helix</keyword>
<evidence type="ECO:0000313" key="7">
    <source>
        <dbReference type="EMBL" id="KAA0199331.1"/>
    </source>
</evidence>
<accession>A0A6A0H5P5</accession>
<name>A0A6A0H5P5_HYAAZ</name>
<protein>
    <submittedName>
        <fullName evidence="9">Protein zntD</fullName>
    </submittedName>
</protein>
<dbReference type="OrthoDB" id="448280at2759"/>
<feature type="region of interest" description="Disordered" evidence="5">
    <location>
        <begin position="137"/>
        <end position="175"/>
    </location>
</feature>
<feature type="transmembrane region" description="Helical" evidence="6">
    <location>
        <begin position="262"/>
        <end position="283"/>
    </location>
</feature>
<keyword evidence="8" id="KW-1185">Reference proteome</keyword>
<evidence type="ECO:0000256" key="4">
    <source>
        <dbReference type="ARBA" id="ARBA00023136"/>
    </source>
</evidence>
<dbReference type="KEGG" id="hazt:108672702"/>
<reference evidence="7" key="1">
    <citation type="submission" date="2014-08" db="EMBL/GenBank/DDBJ databases">
        <authorList>
            <person name="Murali S."/>
            <person name="Richards S."/>
            <person name="Bandaranaike D."/>
            <person name="Bellair M."/>
            <person name="Blankenburg K."/>
            <person name="Chao H."/>
            <person name="Dinh H."/>
            <person name="Doddapaneni H."/>
            <person name="Dugan-Rocha S."/>
            <person name="Elkadiri S."/>
            <person name="Gnanaolivu R."/>
            <person name="Hughes D."/>
            <person name="Lee S."/>
            <person name="Li M."/>
            <person name="Ming W."/>
            <person name="Munidasa M."/>
            <person name="Muniz J."/>
            <person name="Nguyen L."/>
            <person name="Osuji N."/>
            <person name="Pu L.-L."/>
            <person name="Puazo M."/>
            <person name="Skinner E."/>
            <person name="Qu C."/>
            <person name="Quiroz J."/>
            <person name="Raj R."/>
            <person name="Weissenberger G."/>
            <person name="Xin Y."/>
            <person name="Zou X."/>
            <person name="Han Y."/>
            <person name="Worley K."/>
            <person name="Muzny D."/>
            <person name="Gibbs R."/>
        </authorList>
    </citation>
    <scope>NUCLEOTIDE SEQUENCE</scope>
    <source>
        <strain evidence="7">HAZT.00-mixed</strain>
        <tissue evidence="7">Whole organism</tissue>
    </source>
</reference>
<dbReference type="GO" id="GO:0005886">
    <property type="term" value="C:plasma membrane"/>
    <property type="evidence" value="ECO:0007669"/>
    <property type="project" value="TreeGrafter"/>
</dbReference>
<reference evidence="7" key="2">
    <citation type="journal article" date="2018" name="Environ. Sci. Technol.">
        <title>The Toxicogenome of Hyalella azteca: A Model for Sediment Ecotoxicology and Evolutionary Toxicology.</title>
        <authorList>
            <person name="Poynton H.C."/>
            <person name="Hasenbein S."/>
            <person name="Benoit J.B."/>
            <person name="Sepulveda M.S."/>
            <person name="Poelchau M.F."/>
            <person name="Hughes D.S.T."/>
            <person name="Murali S.C."/>
            <person name="Chen S."/>
            <person name="Glastad K.M."/>
            <person name="Goodisman M.A.D."/>
            <person name="Werren J.H."/>
            <person name="Vineis J.H."/>
            <person name="Bowen J.L."/>
            <person name="Friedrich M."/>
            <person name="Jones J."/>
            <person name="Robertson H.M."/>
            <person name="Feyereisen R."/>
            <person name="Mechler-Hickson A."/>
            <person name="Mathers N."/>
            <person name="Lee C.E."/>
            <person name="Colbourne J.K."/>
            <person name="Biales A."/>
            <person name="Johnston J.S."/>
            <person name="Wellborn G.A."/>
            <person name="Rosendale A.J."/>
            <person name="Cridge A.G."/>
            <person name="Munoz-Torres M.C."/>
            <person name="Bain P.A."/>
            <person name="Manny A.R."/>
            <person name="Major K.M."/>
            <person name="Lambert F.N."/>
            <person name="Vulpe C.D."/>
            <person name="Tuck P."/>
            <person name="Blalock B.J."/>
            <person name="Lin Y.Y."/>
            <person name="Smith M.E."/>
            <person name="Ochoa-Acuna H."/>
            <person name="Chen M.M."/>
            <person name="Childers C.P."/>
            <person name="Qu J."/>
            <person name="Dugan S."/>
            <person name="Lee S.L."/>
            <person name="Chao H."/>
            <person name="Dinh H."/>
            <person name="Han Y."/>
            <person name="Doddapaneni H."/>
            <person name="Worley K.C."/>
            <person name="Muzny D.M."/>
            <person name="Gibbs R.A."/>
            <person name="Richards S."/>
        </authorList>
    </citation>
    <scope>NUCLEOTIDE SEQUENCE</scope>
    <source>
        <strain evidence="7">HAZT.00-mixed</strain>
        <tissue evidence="7">Whole organism</tissue>
    </source>
</reference>
<evidence type="ECO:0000313" key="8">
    <source>
        <dbReference type="Proteomes" id="UP000694843"/>
    </source>
</evidence>
<feature type="transmembrane region" description="Helical" evidence="6">
    <location>
        <begin position="362"/>
        <end position="382"/>
    </location>
</feature>
<keyword evidence="2 6" id="KW-0812">Transmembrane</keyword>
<dbReference type="Proteomes" id="UP000694843">
    <property type="component" value="Unplaced"/>
</dbReference>
<feature type="transmembrane region" description="Helical" evidence="6">
    <location>
        <begin position="236"/>
        <end position="256"/>
    </location>
</feature>
<evidence type="ECO:0000256" key="5">
    <source>
        <dbReference type="SAM" id="MobiDB-lite"/>
    </source>
</evidence>
<keyword evidence="4 6" id="KW-0472">Membrane</keyword>
<feature type="transmembrane region" description="Helical" evidence="6">
    <location>
        <begin position="295"/>
        <end position="319"/>
    </location>
</feature>